<evidence type="ECO:0000313" key="1">
    <source>
        <dbReference type="EMBL" id="RVW35891.1"/>
    </source>
</evidence>
<proteinExistence type="predicted"/>
<dbReference type="Proteomes" id="UP000288805">
    <property type="component" value="Unassembled WGS sequence"/>
</dbReference>
<evidence type="ECO:0000313" key="2">
    <source>
        <dbReference type="Proteomes" id="UP000288805"/>
    </source>
</evidence>
<sequence>MDQVWGLSLCCLMEGVEACCKGEFAKRFVKSWEDGGRKFRLECHANEAGKFILCSVVDSEAKKYCLVFPEGKGILGGWAMLAEKLRSLAVMTREEPKGVLDSNRTESKVGAPEEKAKESFADVVKSRARKPDGDDFGLQMGLRPPMPHHAKITDEALMEEASRALITTGRGSNRGCVSEANRLAVLDPLRVILADGRKAEGFGFSSKKLWAVEDMTKDFSKRTI</sequence>
<dbReference type="AlphaFoldDB" id="A0A438DK96"/>
<name>A0A438DK96_VITVI</name>
<comment type="caution">
    <text evidence="1">The sequence shown here is derived from an EMBL/GenBank/DDBJ whole genome shotgun (WGS) entry which is preliminary data.</text>
</comment>
<reference evidence="1 2" key="1">
    <citation type="journal article" date="2018" name="PLoS Genet.">
        <title>Population sequencing reveals clonal diversity and ancestral inbreeding in the grapevine cultivar Chardonnay.</title>
        <authorList>
            <person name="Roach M.J."/>
            <person name="Johnson D.L."/>
            <person name="Bohlmann J."/>
            <person name="van Vuuren H.J."/>
            <person name="Jones S.J."/>
            <person name="Pretorius I.S."/>
            <person name="Schmidt S.A."/>
            <person name="Borneman A.R."/>
        </authorList>
    </citation>
    <scope>NUCLEOTIDE SEQUENCE [LARGE SCALE GENOMIC DNA]</scope>
    <source>
        <strain evidence="2">cv. Chardonnay</strain>
        <tissue evidence="1">Leaf</tissue>
    </source>
</reference>
<gene>
    <name evidence="1" type="ORF">CK203_084605</name>
</gene>
<dbReference type="EMBL" id="QGNW01001591">
    <property type="protein sequence ID" value="RVW35891.1"/>
    <property type="molecule type" value="Genomic_DNA"/>
</dbReference>
<protein>
    <submittedName>
        <fullName evidence="1">Uncharacterized protein</fullName>
    </submittedName>
</protein>
<organism evidence="1 2">
    <name type="scientific">Vitis vinifera</name>
    <name type="common">Grape</name>
    <dbReference type="NCBI Taxonomy" id="29760"/>
    <lineage>
        <taxon>Eukaryota</taxon>
        <taxon>Viridiplantae</taxon>
        <taxon>Streptophyta</taxon>
        <taxon>Embryophyta</taxon>
        <taxon>Tracheophyta</taxon>
        <taxon>Spermatophyta</taxon>
        <taxon>Magnoliopsida</taxon>
        <taxon>eudicotyledons</taxon>
        <taxon>Gunneridae</taxon>
        <taxon>Pentapetalae</taxon>
        <taxon>rosids</taxon>
        <taxon>Vitales</taxon>
        <taxon>Vitaceae</taxon>
        <taxon>Viteae</taxon>
        <taxon>Vitis</taxon>
    </lineage>
</organism>
<accession>A0A438DK96</accession>